<gene>
    <name evidence="3" type="primary">LOC139080497</name>
</gene>
<evidence type="ECO:0000313" key="3">
    <source>
        <dbReference type="RefSeq" id="XP_070457349.1"/>
    </source>
</evidence>
<accession>A0ABM4MXC9</accession>
<protein>
    <submittedName>
        <fullName evidence="3">Fibroin heavy chain-like</fullName>
    </submittedName>
</protein>
<keyword evidence="2" id="KW-1185">Reference proteome</keyword>
<feature type="region of interest" description="Disordered" evidence="1">
    <location>
        <begin position="1"/>
        <end position="57"/>
    </location>
</feature>
<feature type="region of interest" description="Disordered" evidence="1">
    <location>
        <begin position="172"/>
        <end position="223"/>
    </location>
</feature>
<feature type="compositionally biased region" description="Gly residues" evidence="1">
    <location>
        <begin position="1"/>
        <end position="40"/>
    </location>
</feature>
<organism evidence="2 3">
    <name type="scientific">Equus przewalskii</name>
    <name type="common">Przewalski's horse</name>
    <name type="synonym">Equus caballus przewalskii</name>
    <dbReference type="NCBI Taxonomy" id="9798"/>
    <lineage>
        <taxon>Eukaryota</taxon>
        <taxon>Metazoa</taxon>
        <taxon>Chordata</taxon>
        <taxon>Craniata</taxon>
        <taxon>Vertebrata</taxon>
        <taxon>Euteleostomi</taxon>
        <taxon>Mammalia</taxon>
        <taxon>Eutheria</taxon>
        <taxon>Laurasiatheria</taxon>
        <taxon>Perissodactyla</taxon>
        <taxon>Equidae</taxon>
        <taxon>Equus</taxon>
    </lineage>
</organism>
<evidence type="ECO:0000313" key="2">
    <source>
        <dbReference type="Proteomes" id="UP001652662"/>
    </source>
</evidence>
<name>A0ABM4MXC9_EQUPR</name>
<proteinExistence type="predicted"/>
<dbReference type="RefSeq" id="XP_070457349.1">
    <property type="nucleotide sequence ID" value="XM_070601248.1"/>
</dbReference>
<evidence type="ECO:0000256" key="1">
    <source>
        <dbReference type="SAM" id="MobiDB-lite"/>
    </source>
</evidence>
<sequence>MRRGRGSGGGRGRGAAGGGAGGAAGGGAGGAAGGGAGGARDPGVLSHGDASGSGAAPPAVRLARTLCAVGGGVFGGTHWGPRLPLRRVGRRHRRRWEQRRRLPVRFPVGVAAWRPRGPQAGSSTSRAGVHAHSASVSQELGAQGQWPPLDSTGLAGLLLCELLSLAQRLSETAGPAAQEVSPRRGKCGSTESRDEAAWGRRGCSPPAQPPAAPELHRNTHVRPLKGNYSPSSWMLTLDLALGVSPRIGGQQEEAVC</sequence>
<reference evidence="3" key="1">
    <citation type="submission" date="2025-08" db="UniProtKB">
        <authorList>
            <consortium name="RefSeq"/>
        </authorList>
    </citation>
    <scope>IDENTIFICATION</scope>
    <source>
        <tissue evidence="3">Blood</tissue>
    </source>
</reference>
<dbReference type="Proteomes" id="UP001652662">
    <property type="component" value="Chromosome 30"/>
</dbReference>
<dbReference type="GeneID" id="139080497"/>